<proteinExistence type="predicted"/>
<comment type="caution">
    <text evidence="2">The sequence shown here is derived from an EMBL/GenBank/DDBJ whole genome shotgun (WGS) entry which is preliminary data.</text>
</comment>
<dbReference type="InterPro" id="IPR012337">
    <property type="entry name" value="RNaseH-like_sf"/>
</dbReference>
<name>A0A8H3R467_9GLOM</name>
<evidence type="ECO:0000259" key="1">
    <source>
        <dbReference type="Pfam" id="PF05699"/>
    </source>
</evidence>
<protein>
    <recommendedName>
        <fullName evidence="1">HAT C-terminal dimerisation domain-containing protein</fullName>
    </recommendedName>
</protein>
<organism evidence="2 3">
    <name type="scientific">Rhizophagus clarus</name>
    <dbReference type="NCBI Taxonomy" id="94130"/>
    <lineage>
        <taxon>Eukaryota</taxon>
        <taxon>Fungi</taxon>
        <taxon>Fungi incertae sedis</taxon>
        <taxon>Mucoromycota</taxon>
        <taxon>Glomeromycotina</taxon>
        <taxon>Glomeromycetes</taxon>
        <taxon>Glomerales</taxon>
        <taxon>Glomeraceae</taxon>
        <taxon>Rhizophagus</taxon>
    </lineage>
</organism>
<evidence type="ECO:0000313" key="3">
    <source>
        <dbReference type="Proteomes" id="UP000615446"/>
    </source>
</evidence>
<dbReference type="EMBL" id="BLAL01000315">
    <property type="protein sequence ID" value="GET02769.1"/>
    <property type="molecule type" value="Genomic_DNA"/>
</dbReference>
<dbReference type="SUPFAM" id="SSF53098">
    <property type="entry name" value="Ribonuclease H-like"/>
    <property type="match status" value="1"/>
</dbReference>
<dbReference type="AlphaFoldDB" id="A0A8H3R467"/>
<evidence type="ECO:0000313" key="2">
    <source>
        <dbReference type="EMBL" id="GET02769.1"/>
    </source>
</evidence>
<feature type="domain" description="HAT C-terminal dimerisation" evidence="1">
    <location>
        <begin position="114"/>
        <end position="169"/>
    </location>
</feature>
<sequence length="356" mass="40933">MLDLKFFKIRNSAIAPFVVSRIDQTDAFLRNRTNYPPFTFKLALAKFEKHTNNHSALLLFYAIQCFNPQFIQSSMNYHNLNNYNLITEFQNPSNKIINEWVIYCGLSEVFEEGSLDLNQYWQEKKEKFPNLSKIAFIYIWLPISDVDVERSFLNYKRILEDQCRALSKNSIEIVINGNDQDLKLSLNTGDNIFALSSIEDNLSCDTKIITCTDSENVPSDKMSGLIATQLLDKNQVTEQTLKYELSRFISSVASVKLHNESILNNTIESFTQKLVYWIDEAMRMKKGIGIDRIKLVTCSTSDISRLNITQIQNIIDYVNDQIHIASKTVTIGNNLNYVTSKEMISSQASRTNPTYD</sequence>
<dbReference type="OrthoDB" id="2425217at2759"/>
<dbReference type="Pfam" id="PF05699">
    <property type="entry name" value="Dimer_Tnp_hAT"/>
    <property type="match status" value="1"/>
</dbReference>
<accession>A0A8H3R467</accession>
<dbReference type="GO" id="GO:0046983">
    <property type="term" value="F:protein dimerization activity"/>
    <property type="evidence" value="ECO:0007669"/>
    <property type="project" value="InterPro"/>
</dbReference>
<reference evidence="2" key="1">
    <citation type="submission" date="2019-10" db="EMBL/GenBank/DDBJ databases">
        <title>Conservation and host-specific expression of non-tandemly repeated heterogenous ribosome RNA gene in arbuscular mycorrhizal fungi.</title>
        <authorList>
            <person name="Maeda T."/>
            <person name="Kobayashi Y."/>
            <person name="Nakagawa T."/>
            <person name="Ezawa T."/>
            <person name="Yamaguchi K."/>
            <person name="Bino T."/>
            <person name="Nishimoto Y."/>
            <person name="Shigenobu S."/>
            <person name="Kawaguchi M."/>
        </authorList>
    </citation>
    <scope>NUCLEOTIDE SEQUENCE</scope>
    <source>
        <strain evidence="2">HR1</strain>
    </source>
</reference>
<dbReference type="InterPro" id="IPR008906">
    <property type="entry name" value="HATC_C_dom"/>
</dbReference>
<dbReference type="Proteomes" id="UP000615446">
    <property type="component" value="Unassembled WGS sequence"/>
</dbReference>
<gene>
    <name evidence="2" type="ORF">RCL2_002913500</name>
</gene>